<evidence type="ECO:0000313" key="5">
    <source>
        <dbReference type="Proteomes" id="UP001497457"/>
    </source>
</evidence>
<sequence>MASTEAHRGLEAEDMPLLYHPPAVSVGTGSVKQILVKNLKGKTLTLDVDLSGTIDDVMAIIKEKDRLLPNSEVLKSEFFFMFGKMVVDNKRALSDFGIEKGSTLRLTTRVRGGRHPAEDPRQFRDIELADVKSHKEAPSNPRAWLGRQSGTSSWEWLKNEFSLVVYGDQTTGRQLTGKGKERLSAYSQKALLLSISMLASYLTNSTSTSYTTRDILFIIAFMLFIIIDATLLVMLPNYGNALVYISWFLLELVTFLLSNLFNGYLAFAILAVPLPTIVVAAILQRLLQDKVEKYVLSFDYSGTHQQDIDDQQSQHLDHLFDLSQGIANCGGLVAAVMGHYDMVGPTNVVGFFFFFTIALGLYLMMVITVRVVSCSHATCLVIVLMVSLMITIITALTSFVRRSGSHQQSVKF</sequence>
<keyword evidence="5" id="KW-1185">Reference proteome</keyword>
<dbReference type="Proteomes" id="UP001497457">
    <property type="component" value="Chromosome 24b"/>
</dbReference>
<keyword evidence="2" id="KW-1133">Transmembrane helix</keyword>
<evidence type="ECO:0000313" key="4">
    <source>
        <dbReference type="EMBL" id="CAL4991410.1"/>
    </source>
</evidence>
<keyword evidence="2" id="KW-0472">Membrane</keyword>
<feature type="transmembrane region" description="Helical" evidence="2">
    <location>
        <begin position="348"/>
        <end position="369"/>
    </location>
</feature>
<feature type="domain" description="Ubiquitin-like" evidence="3">
    <location>
        <begin position="32"/>
        <end position="113"/>
    </location>
</feature>
<evidence type="ECO:0000259" key="3">
    <source>
        <dbReference type="PROSITE" id="PS50053"/>
    </source>
</evidence>
<keyword evidence="1" id="KW-1017">Isopeptide bond</keyword>
<feature type="transmembrane region" description="Helical" evidence="2">
    <location>
        <begin position="264"/>
        <end position="283"/>
    </location>
</feature>
<dbReference type="Gene3D" id="3.10.20.90">
    <property type="entry name" value="Phosphatidylinositol 3-kinase Catalytic Subunit, Chain A, domain 1"/>
    <property type="match status" value="1"/>
</dbReference>
<dbReference type="AlphaFoldDB" id="A0ABC9B0E9"/>
<feature type="transmembrane region" description="Helical" evidence="2">
    <location>
        <begin position="375"/>
        <end position="400"/>
    </location>
</feature>
<dbReference type="InterPro" id="IPR000626">
    <property type="entry name" value="Ubiquitin-like_dom"/>
</dbReference>
<dbReference type="Pfam" id="PF00240">
    <property type="entry name" value="ubiquitin"/>
    <property type="match status" value="1"/>
</dbReference>
<feature type="transmembrane region" description="Helical" evidence="2">
    <location>
        <begin position="215"/>
        <end position="234"/>
    </location>
</feature>
<dbReference type="PROSITE" id="PS50053">
    <property type="entry name" value="UBIQUITIN_2"/>
    <property type="match status" value="1"/>
</dbReference>
<evidence type="ECO:0000256" key="1">
    <source>
        <dbReference type="ARBA" id="ARBA00022499"/>
    </source>
</evidence>
<evidence type="ECO:0000256" key="2">
    <source>
        <dbReference type="SAM" id="Phobius"/>
    </source>
</evidence>
<organism evidence="4 5">
    <name type="scientific">Urochloa decumbens</name>
    <dbReference type="NCBI Taxonomy" id="240449"/>
    <lineage>
        <taxon>Eukaryota</taxon>
        <taxon>Viridiplantae</taxon>
        <taxon>Streptophyta</taxon>
        <taxon>Embryophyta</taxon>
        <taxon>Tracheophyta</taxon>
        <taxon>Spermatophyta</taxon>
        <taxon>Magnoliopsida</taxon>
        <taxon>Liliopsida</taxon>
        <taxon>Poales</taxon>
        <taxon>Poaceae</taxon>
        <taxon>PACMAD clade</taxon>
        <taxon>Panicoideae</taxon>
        <taxon>Panicodae</taxon>
        <taxon>Paniceae</taxon>
        <taxon>Melinidinae</taxon>
        <taxon>Urochloa</taxon>
    </lineage>
</organism>
<name>A0ABC9B0E9_9POAL</name>
<gene>
    <name evidence="4" type="ORF">URODEC1_LOCUS60649</name>
</gene>
<reference evidence="4" key="1">
    <citation type="submission" date="2024-10" db="EMBL/GenBank/DDBJ databases">
        <authorList>
            <person name="Ryan C."/>
        </authorList>
    </citation>
    <scope>NUCLEOTIDE SEQUENCE [LARGE SCALE GENOMIC DNA]</scope>
</reference>
<feature type="transmembrane region" description="Helical" evidence="2">
    <location>
        <begin position="241"/>
        <end position="258"/>
    </location>
</feature>
<dbReference type="GO" id="GO:0003729">
    <property type="term" value="F:mRNA binding"/>
    <property type="evidence" value="ECO:0007669"/>
    <property type="project" value="UniProtKB-ARBA"/>
</dbReference>
<dbReference type="InterPro" id="IPR050158">
    <property type="entry name" value="Ubiquitin_ubiquitin-like"/>
</dbReference>
<dbReference type="SUPFAM" id="SSF54236">
    <property type="entry name" value="Ubiquitin-like"/>
    <property type="match status" value="1"/>
</dbReference>
<proteinExistence type="predicted"/>
<accession>A0ABC9B0E9</accession>
<dbReference type="PANTHER" id="PTHR10666">
    <property type="entry name" value="UBIQUITIN"/>
    <property type="match status" value="1"/>
</dbReference>
<dbReference type="EMBL" id="OZ075134">
    <property type="protein sequence ID" value="CAL4991410.1"/>
    <property type="molecule type" value="Genomic_DNA"/>
</dbReference>
<keyword evidence="2" id="KW-0812">Transmembrane</keyword>
<dbReference type="InterPro" id="IPR029071">
    <property type="entry name" value="Ubiquitin-like_domsf"/>
</dbReference>
<protein>
    <recommendedName>
        <fullName evidence="3">Ubiquitin-like domain-containing protein</fullName>
    </recommendedName>
</protein>